<evidence type="ECO:0000256" key="1">
    <source>
        <dbReference type="ARBA" id="ARBA00023125"/>
    </source>
</evidence>
<dbReference type="PROSITE" id="PS50943">
    <property type="entry name" value="HTH_CROC1"/>
    <property type="match status" value="1"/>
</dbReference>
<keyword evidence="2" id="KW-1133">Transmembrane helix</keyword>
<dbReference type="SUPFAM" id="SSF47413">
    <property type="entry name" value="lambda repressor-like DNA-binding domains"/>
    <property type="match status" value="1"/>
</dbReference>
<gene>
    <name evidence="4" type="ORF">ABKA15_08545</name>
</gene>
<dbReference type="GO" id="GO:0003677">
    <property type="term" value="F:DNA binding"/>
    <property type="evidence" value="ECO:0007669"/>
    <property type="project" value="UniProtKB-KW"/>
</dbReference>
<dbReference type="EMBL" id="CP157941">
    <property type="protein sequence ID" value="XBS57031.1"/>
    <property type="molecule type" value="Genomic_DNA"/>
</dbReference>
<organism evidence="4">
    <name type="scientific">Streptococcus sp. KHUD_010</name>
    <dbReference type="NCBI Taxonomy" id="3157339"/>
    <lineage>
        <taxon>Bacteria</taxon>
        <taxon>Bacillati</taxon>
        <taxon>Bacillota</taxon>
        <taxon>Bacilli</taxon>
        <taxon>Lactobacillales</taxon>
        <taxon>Streptococcaceae</taxon>
        <taxon>Streptococcus</taxon>
    </lineage>
</organism>
<dbReference type="RefSeq" id="WP_225620222.1">
    <property type="nucleotide sequence ID" value="NZ_CP157941.1"/>
</dbReference>
<dbReference type="SMART" id="SM00530">
    <property type="entry name" value="HTH_XRE"/>
    <property type="match status" value="1"/>
</dbReference>
<sequence>MMMMKREMLGNQLRRSREVFGYSQIQVANLLGVSRQTVSNWENDKTIPDGISLIQLADIYHISLDKLCGRTVLLKSTSHSVSKVEIGQMLGLVGVFLCCSLVSLTNILFFSFLFLCFLIFFIYSHFQKYNH</sequence>
<dbReference type="InterPro" id="IPR010982">
    <property type="entry name" value="Lambda_DNA-bd_dom_sf"/>
</dbReference>
<dbReference type="PANTHER" id="PTHR46558">
    <property type="entry name" value="TRACRIPTIONAL REGULATORY PROTEIN-RELATED-RELATED"/>
    <property type="match status" value="1"/>
</dbReference>
<proteinExistence type="predicted"/>
<keyword evidence="2" id="KW-0812">Transmembrane</keyword>
<dbReference type="CDD" id="cd00093">
    <property type="entry name" value="HTH_XRE"/>
    <property type="match status" value="1"/>
</dbReference>
<name>A0AAU7PZS2_9STRE</name>
<dbReference type="Pfam" id="PF01381">
    <property type="entry name" value="HTH_3"/>
    <property type="match status" value="1"/>
</dbReference>
<accession>A0AAU7PZS2</accession>
<dbReference type="Gene3D" id="1.10.260.40">
    <property type="entry name" value="lambda repressor-like DNA-binding domains"/>
    <property type="match status" value="1"/>
</dbReference>
<evidence type="ECO:0000256" key="2">
    <source>
        <dbReference type="SAM" id="Phobius"/>
    </source>
</evidence>
<reference evidence="4" key="1">
    <citation type="submission" date="2024-06" db="EMBL/GenBank/DDBJ databases">
        <title>Complete genome sequence of Streptococcus sp. KHUD_010.</title>
        <authorList>
            <person name="Lee J.-H."/>
            <person name="Moon J.-H."/>
        </authorList>
    </citation>
    <scope>NUCLEOTIDE SEQUENCE</scope>
    <source>
        <strain evidence="4">KHUD_010</strain>
    </source>
</reference>
<keyword evidence="1" id="KW-0238">DNA-binding</keyword>
<evidence type="ECO:0000313" key="4">
    <source>
        <dbReference type="EMBL" id="XBS57031.1"/>
    </source>
</evidence>
<protein>
    <submittedName>
        <fullName evidence="4">Helix-turn-helix transcriptional regulator</fullName>
    </submittedName>
</protein>
<evidence type="ECO:0000259" key="3">
    <source>
        <dbReference type="PROSITE" id="PS50943"/>
    </source>
</evidence>
<feature type="transmembrane region" description="Helical" evidence="2">
    <location>
        <begin position="90"/>
        <end position="123"/>
    </location>
</feature>
<dbReference type="AlphaFoldDB" id="A0AAU7PZS2"/>
<feature type="domain" description="HTH cro/C1-type" evidence="3">
    <location>
        <begin position="13"/>
        <end position="67"/>
    </location>
</feature>
<dbReference type="InterPro" id="IPR001387">
    <property type="entry name" value="Cro/C1-type_HTH"/>
</dbReference>
<keyword evidence="2" id="KW-0472">Membrane</keyword>
<dbReference type="PANTHER" id="PTHR46558:SF13">
    <property type="entry name" value="HTH-TYPE TRANSCRIPTIONAL REGULATOR IMMR"/>
    <property type="match status" value="1"/>
</dbReference>